<comment type="caution">
    <text evidence="1">The sequence shown here is derived from an EMBL/GenBank/DDBJ whole genome shotgun (WGS) entry which is preliminary data.</text>
</comment>
<proteinExistence type="predicted"/>
<accession>A0A1E5CDP2</accession>
<sequence>MKRSLALLIIFFFALFGGVSRAITISPDDVASHIADPNTVSSILHATTLFDANQIPQLETYLASLPELLREEALTVVTRRALNFSKMTPEIEKFLVTISHQQPKYLVKSQGNGYWVTMPAFNYAGEARWVLNRWEIKLLGDEANRLLNYDQLSLAKWLSFSSNDYTLRREALVSLISNLSPQALNKLELLYLGDKNMDWSPDNTVLAALATQTRSNALYSLLWLRRTDSASLEVLRKMDTPPVSQQHIDQMIAATVNPVLAEMAIRQLAGLHPLPDDVKTFLLKQIGDRQRGKSIATLLAEQGHRVWLEQLLQQVSGVTRRNIENGLDSVKS</sequence>
<dbReference type="EMBL" id="AJWN02000018">
    <property type="protein sequence ID" value="OEE63644.1"/>
    <property type="molecule type" value="Genomic_DNA"/>
</dbReference>
<evidence type="ECO:0000313" key="2">
    <source>
        <dbReference type="Proteomes" id="UP000095039"/>
    </source>
</evidence>
<evidence type="ECO:0000313" key="1">
    <source>
        <dbReference type="EMBL" id="OEE63644.1"/>
    </source>
</evidence>
<gene>
    <name evidence="1" type="ORF">A1OK_06250</name>
</gene>
<protein>
    <submittedName>
        <fullName evidence="1">Uncharacterized protein</fullName>
    </submittedName>
</protein>
<dbReference type="AlphaFoldDB" id="A0A1E5CDP2"/>
<keyword evidence="2" id="KW-1185">Reference proteome</keyword>
<dbReference type="RefSeq" id="WP_016960586.1">
    <property type="nucleotide sequence ID" value="NZ_AJWN02000018.1"/>
</dbReference>
<name>A0A1E5CDP2_9GAMM</name>
<organism evidence="1 2">
    <name type="scientific">Enterovibrio norvegicus FF-454</name>
    <dbReference type="NCBI Taxonomy" id="1185651"/>
    <lineage>
        <taxon>Bacteria</taxon>
        <taxon>Pseudomonadati</taxon>
        <taxon>Pseudomonadota</taxon>
        <taxon>Gammaproteobacteria</taxon>
        <taxon>Vibrionales</taxon>
        <taxon>Vibrionaceae</taxon>
        <taxon>Enterovibrio</taxon>
    </lineage>
</organism>
<reference evidence="1 2" key="1">
    <citation type="journal article" date="2012" name="Science">
        <title>Ecological populations of bacteria act as socially cohesive units of antibiotic production and resistance.</title>
        <authorList>
            <person name="Cordero O.X."/>
            <person name="Wildschutte H."/>
            <person name="Kirkup B."/>
            <person name="Proehl S."/>
            <person name="Ngo L."/>
            <person name="Hussain F."/>
            <person name="Le Roux F."/>
            <person name="Mincer T."/>
            <person name="Polz M.F."/>
        </authorList>
    </citation>
    <scope>NUCLEOTIDE SEQUENCE [LARGE SCALE GENOMIC DNA]</scope>
    <source>
        <strain evidence="1 2">FF-454</strain>
    </source>
</reference>
<dbReference type="Proteomes" id="UP000095039">
    <property type="component" value="Unassembled WGS sequence"/>
</dbReference>